<dbReference type="EMBL" id="AAHMZR010000027">
    <property type="protein sequence ID" value="EBY0576965.1"/>
    <property type="molecule type" value="Genomic_DNA"/>
</dbReference>
<proteinExistence type="predicted"/>
<comment type="caution">
    <text evidence="1">The sequence shown here is derived from an EMBL/GenBank/DDBJ whole genome shotgun (WGS) entry which is preliminary data.</text>
</comment>
<sequence>MNDSLIKIVDWMVNTTRSNGVLYQSEVVEFLINDFGDEFIKTNENGNYAISSTVLANFRKASKDDIVWDREQLAWRLRNESDLPGRMQ</sequence>
<reference evidence="1" key="1">
    <citation type="submission" date="2018-07" db="EMBL/GenBank/DDBJ databases">
        <authorList>
            <person name="Ashton P.M."/>
            <person name="Dallman T."/>
            <person name="Nair S."/>
            <person name="De Pinna E."/>
            <person name="Peters T."/>
            <person name="Grant K."/>
        </authorList>
    </citation>
    <scope>NUCLEOTIDE SEQUENCE</scope>
    <source>
        <strain evidence="1">152447</strain>
    </source>
</reference>
<dbReference type="AlphaFoldDB" id="A0A5W8FD25"/>
<evidence type="ECO:0000313" key="1">
    <source>
        <dbReference type="EMBL" id="EBY0576965.1"/>
    </source>
</evidence>
<gene>
    <name evidence="1" type="ORF">DUR08_18700</name>
</gene>
<dbReference type="InterPro" id="IPR054228">
    <property type="entry name" value="DUF6953"/>
</dbReference>
<dbReference type="Pfam" id="PF22266">
    <property type="entry name" value="DUF6953"/>
    <property type="match status" value="1"/>
</dbReference>
<organism evidence="1">
    <name type="scientific">Salmonella enterica subsp. enterica serovar Agona</name>
    <dbReference type="NCBI Taxonomy" id="58095"/>
    <lineage>
        <taxon>Bacteria</taxon>
        <taxon>Pseudomonadati</taxon>
        <taxon>Pseudomonadota</taxon>
        <taxon>Gammaproteobacteria</taxon>
        <taxon>Enterobacterales</taxon>
        <taxon>Enterobacteriaceae</taxon>
        <taxon>Salmonella</taxon>
    </lineage>
</organism>
<accession>A0A5W8FD25</accession>
<protein>
    <submittedName>
        <fullName evidence="1">Uncharacterized protein</fullName>
    </submittedName>
</protein>
<name>A0A5W8FD25_SALET</name>